<keyword evidence="2" id="KW-0547">Nucleotide-binding</keyword>
<gene>
    <name evidence="2" type="ORF">WG616_00645</name>
</gene>
<proteinExistence type="predicted"/>
<organism evidence="2 3">
    <name type="scientific">[Mycoplasma] gypis</name>
    <dbReference type="NCBI Taxonomy" id="92404"/>
    <lineage>
        <taxon>Bacteria</taxon>
        <taxon>Bacillati</taxon>
        <taxon>Mycoplasmatota</taxon>
        <taxon>Mycoplasmoidales</taxon>
        <taxon>Metamycoplasmataceae</taxon>
        <taxon>Metamycoplasma</taxon>
    </lineage>
</organism>
<keyword evidence="3" id="KW-1185">Reference proteome</keyword>
<evidence type="ECO:0000313" key="3">
    <source>
        <dbReference type="Proteomes" id="UP001460679"/>
    </source>
</evidence>
<sequence>MELTKTQSNAVEKIVSTFDFYNNKKTALTFKAPTGSGKTFMIANVIDKMLLSKPIDLKLVFVYMIISDARLPYQILYSFNKYKKYLNNNNIEIKLIESPSVSTNKVKDFSASINAKDDSVLIMGLSSFGATRIFTEQEILDSFLEELKTRSDLKLVYIRDEAHRANSRVNKDDAEKKLKTDTKLKNAASFVIEMTATPKEINENFVEITEEDLKNDEVKLLKENLVFNSGLNDNYELSSIDSFDFLDVAIQKFKQIKEEYKDPHDKWGLKRINPAMLIQFDNKTKGREKEFEDAKNKIIKKLQDNKLSYAIYFSDEKVNSDERDVANLEDISKSNSSIDVILFKVGPAVGWNIPRACMLVQLRNVNSESLNIQTIGRIKRNPNPGFKENWNNSNPSYHYYIYSNNLLSEKSFFNFKVKKEYKNILFPQGNISRETIYNFKGSIEYKEEIKSVLWKNEANIIQQAKKILSEYENTNKIIVEEESIQNSENKLIKKIVTNAIELYLYNNEIQLNFEKVYWNKNLSLELDGEINKFQLKHSFLTTGIIKYVLFKLYSDKLTKVYKKYMLNGDKTDFYKINKNYALPERITDILDIRNASHNPLNTSKYFGFCWKNNIVSKNNAFEPEYIPFIKEVEEVTKKYDIFIAESLPEKEFLENIGIDNFKQILTKNTKLEISKKQTKEYQWVEKSIPIFKNPVKMGIGFDYIDSNYQIRKSFPDFVFVIGNHYLFIEVKSKNDYDSMKTQKILESYEKYILANNQAKEKLDITFVICQYENKNNVWFTKLLGFSSSQKINNSLNESEENKYSNLESLINDIVIQQGLKSF</sequence>
<dbReference type="EMBL" id="CP148066">
    <property type="protein sequence ID" value="WXL28527.1"/>
    <property type="molecule type" value="Genomic_DNA"/>
</dbReference>
<keyword evidence="2" id="KW-0067">ATP-binding</keyword>
<dbReference type="Pfam" id="PF04851">
    <property type="entry name" value="ResIII"/>
    <property type="match status" value="1"/>
</dbReference>
<dbReference type="InterPro" id="IPR006935">
    <property type="entry name" value="Helicase/UvrB_N"/>
</dbReference>
<keyword evidence="2" id="KW-0347">Helicase</keyword>
<reference evidence="2" key="1">
    <citation type="submission" date="2024-03" db="EMBL/GenBank/DDBJ databases">
        <title>Complete genome sequence of Mycoplasma gypis type strain B1/T1.</title>
        <authorList>
            <person name="Spergser J."/>
        </authorList>
    </citation>
    <scope>NUCLEOTIDE SEQUENCE [LARGE SCALE GENOMIC DNA]</scope>
    <source>
        <strain evidence="2">B1/T1</strain>
    </source>
</reference>
<name>A0ABZ2RQM7_9BACT</name>
<dbReference type="GO" id="GO:0004386">
    <property type="term" value="F:helicase activity"/>
    <property type="evidence" value="ECO:0007669"/>
    <property type="project" value="UniProtKB-KW"/>
</dbReference>
<accession>A0ABZ2RQM7</accession>
<dbReference type="SUPFAM" id="SSF52540">
    <property type="entry name" value="P-loop containing nucleoside triphosphate hydrolases"/>
    <property type="match status" value="2"/>
</dbReference>
<evidence type="ECO:0000259" key="1">
    <source>
        <dbReference type="Pfam" id="PF04851"/>
    </source>
</evidence>
<dbReference type="Gene3D" id="3.40.50.300">
    <property type="entry name" value="P-loop containing nucleotide triphosphate hydrolases"/>
    <property type="match status" value="2"/>
</dbReference>
<evidence type="ECO:0000313" key="2">
    <source>
        <dbReference type="EMBL" id="WXL28527.1"/>
    </source>
</evidence>
<dbReference type="Proteomes" id="UP001460679">
    <property type="component" value="Chromosome"/>
</dbReference>
<dbReference type="RefSeq" id="WP_205498772.1">
    <property type="nucleotide sequence ID" value="NZ_CP148066.1"/>
</dbReference>
<feature type="domain" description="Helicase/UvrB N-terminal" evidence="1">
    <location>
        <begin position="1"/>
        <end position="199"/>
    </location>
</feature>
<protein>
    <submittedName>
        <fullName evidence="2">DEAD/DEAH box helicase family protein</fullName>
    </submittedName>
</protein>
<dbReference type="InterPro" id="IPR027417">
    <property type="entry name" value="P-loop_NTPase"/>
</dbReference>
<keyword evidence="2" id="KW-0378">Hydrolase</keyword>